<dbReference type="OrthoDB" id="194139at2759"/>
<dbReference type="PANTHER" id="PTHR10678">
    <property type="entry name" value="26S PROTEASOME NON-ATPASE REGULATORY SUBUNIT 11/COP9 SIGNALOSOME COMPLEX SUBUNIT 2"/>
    <property type="match status" value="1"/>
</dbReference>
<feature type="region of interest" description="Disordered" evidence="1">
    <location>
        <begin position="1"/>
        <end position="29"/>
    </location>
</feature>
<organism evidence="3 4">
    <name type="scientific">Catenaria anguillulae PL171</name>
    <dbReference type="NCBI Taxonomy" id="765915"/>
    <lineage>
        <taxon>Eukaryota</taxon>
        <taxon>Fungi</taxon>
        <taxon>Fungi incertae sedis</taxon>
        <taxon>Blastocladiomycota</taxon>
        <taxon>Blastocladiomycetes</taxon>
        <taxon>Blastocladiales</taxon>
        <taxon>Catenariaceae</taxon>
        <taxon>Catenaria</taxon>
    </lineage>
</organism>
<dbReference type="AlphaFoldDB" id="A0A1Y2HPZ0"/>
<evidence type="ECO:0000313" key="3">
    <source>
        <dbReference type="EMBL" id="ORZ36675.1"/>
    </source>
</evidence>
<dbReference type="SMART" id="SM00753">
    <property type="entry name" value="PAM"/>
    <property type="match status" value="1"/>
</dbReference>
<feature type="domain" description="PCI" evidence="2">
    <location>
        <begin position="242"/>
        <end position="415"/>
    </location>
</feature>
<dbReference type="Gene3D" id="1.25.40.570">
    <property type="match status" value="1"/>
</dbReference>
<accession>A0A1Y2HPZ0</accession>
<dbReference type="InterPro" id="IPR000717">
    <property type="entry name" value="PCI_dom"/>
</dbReference>
<sequence length="464" mass="51188">MSDFDDDFMDDVDEADFEYEEDDSENDDDIDLENVYYGAKALIEDDQEEALAKFQSVVDGEPEPGKWAFKAHKQLFKVTFRSGNLPAALTHYRNLLAIVPTAVSRNDSEKSINNLLDLVSGQSLSGRAAAQCSDLTFLEHTNLKLAKLYLDRGEYARLAKVIKLLHAKCRGDAAATGNPSDDQRQGTQLLEIYALEIQMYSQTKNNKKLKELYAQCLAIKSAIPSPRIMGIIRECGGKMYMSEGNWKEANAAFFDSFKNYDDAGSSARIQVLKYLVLSSMLAESDINPFDSQETKPYKTDSEIVAMTDLVAAYQRKDIREFEKILRKNHATIMSDAFIREYIDDVLRSIRSQAIVSIIQPYTRMDLGYLAQNLKWIQHNRLELYHERVAHVDQAAAAAAAAAAQAGAAEAGKADDGGAGAGAGASAGAADDTQSMYAVMNQWCGSVTKVSETVVGKLATQRVTA</sequence>
<dbReference type="Pfam" id="PF01399">
    <property type="entry name" value="PCI"/>
    <property type="match status" value="1"/>
</dbReference>
<dbReference type="STRING" id="765915.A0A1Y2HPZ0"/>
<keyword evidence="4" id="KW-1185">Reference proteome</keyword>
<dbReference type="EMBL" id="MCFL01000016">
    <property type="protein sequence ID" value="ORZ36675.1"/>
    <property type="molecule type" value="Genomic_DNA"/>
</dbReference>
<comment type="caution">
    <text evidence="3">The sequence shown here is derived from an EMBL/GenBank/DDBJ whole genome shotgun (WGS) entry which is preliminary data.</text>
</comment>
<dbReference type="PROSITE" id="PS50250">
    <property type="entry name" value="PCI"/>
    <property type="match status" value="1"/>
</dbReference>
<evidence type="ECO:0000256" key="1">
    <source>
        <dbReference type="SAM" id="MobiDB-lite"/>
    </source>
</evidence>
<protein>
    <recommendedName>
        <fullName evidence="2">PCI domain-containing protein</fullName>
    </recommendedName>
</protein>
<evidence type="ECO:0000313" key="4">
    <source>
        <dbReference type="Proteomes" id="UP000193411"/>
    </source>
</evidence>
<evidence type="ECO:0000259" key="2">
    <source>
        <dbReference type="PROSITE" id="PS50250"/>
    </source>
</evidence>
<proteinExistence type="predicted"/>
<dbReference type="Proteomes" id="UP000193411">
    <property type="component" value="Unassembled WGS sequence"/>
</dbReference>
<gene>
    <name evidence="3" type="ORF">BCR44DRAFT_1432383</name>
</gene>
<dbReference type="InterPro" id="IPR050871">
    <property type="entry name" value="26S_Proteasome/COP9_Components"/>
</dbReference>
<name>A0A1Y2HPZ0_9FUNG</name>
<reference evidence="3 4" key="1">
    <citation type="submission" date="2016-07" db="EMBL/GenBank/DDBJ databases">
        <title>Pervasive Adenine N6-methylation of Active Genes in Fungi.</title>
        <authorList>
            <consortium name="DOE Joint Genome Institute"/>
            <person name="Mondo S.J."/>
            <person name="Dannebaum R.O."/>
            <person name="Kuo R.C."/>
            <person name="Labutti K."/>
            <person name="Haridas S."/>
            <person name="Kuo A."/>
            <person name="Salamov A."/>
            <person name="Ahrendt S.R."/>
            <person name="Lipzen A."/>
            <person name="Sullivan W."/>
            <person name="Andreopoulos W.B."/>
            <person name="Clum A."/>
            <person name="Lindquist E."/>
            <person name="Daum C."/>
            <person name="Ramamoorthy G.K."/>
            <person name="Gryganskyi A."/>
            <person name="Culley D."/>
            <person name="Magnuson J.K."/>
            <person name="James T.Y."/>
            <person name="O'Malley M.A."/>
            <person name="Stajich J.E."/>
            <person name="Spatafora J.W."/>
            <person name="Visel A."/>
            <person name="Grigoriev I.V."/>
        </authorList>
    </citation>
    <scope>NUCLEOTIDE SEQUENCE [LARGE SCALE GENOMIC DNA]</scope>
    <source>
        <strain evidence="3 4">PL171</strain>
    </source>
</reference>